<dbReference type="SUPFAM" id="SSF69349">
    <property type="entry name" value="Phage fibre proteins"/>
    <property type="match status" value="1"/>
</dbReference>
<gene>
    <name evidence="2" type="ORF">B5G26_10430</name>
</gene>
<name>A0A1Y3TZ50_9FIRM</name>
<evidence type="ECO:0000313" key="3">
    <source>
        <dbReference type="Proteomes" id="UP000195455"/>
    </source>
</evidence>
<organism evidence="2 3">
    <name type="scientific">Anaerotignum lactatifermentans</name>
    <dbReference type="NCBI Taxonomy" id="160404"/>
    <lineage>
        <taxon>Bacteria</taxon>
        <taxon>Bacillati</taxon>
        <taxon>Bacillota</taxon>
        <taxon>Clostridia</taxon>
        <taxon>Lachnospirales</taxon>
        <taxon>Anaerotignaceae</taxon>
        <taxon>Anaerotignum</taxon>
    </lineage>
</organism>
<accession>A0A1Y3TZ50</accession>
<sequence length="254" mass="27435">MDFFDELLKTEKEPSKAPGLVSGIVLENYDEKYPGMVKVEYSAGETGKNKSGWIPVASFYAGKEHGAYFLPEIGSEVLVAFILGNWDKPVVIGSLWNKQSPIPKGIPEKKNFNKTVKTKGGSQVLFSDEEKKQSIEITTPAGLKIGIYDEKSKVVIQDKDNKNSITLDAKNGCISLDASKKIELKINGSTLVTLDSNKETVNVGSVDIKTKQSFKVNGQSVSIKGTTAEVNASGSLKINASGITEVKGSMVKIN</sequence>
<dbReference type="AlphaFoldDB" id="A0A1Y3TZ50"/>
<proteinExistence type="predicted"/>
<dbReference type="RefSeq" id="WP_087989583.1">
    <property type="nucleotide sequence ID" value="NZ_NFHM01000015.1"/>
</dbReference>
<dbReference type="Proteomes" id="UP000195455">
    <property type="component" value="Unassembled WGS sequence"/>
</dbReference>
<evidence type="ECO:0000313" key="2">
    <source>
        <dbReference type="EMBL" id="OUN41846.1"/>
    </source>
</evidence>
<reference evidence="3" key="1">
    <citation type="submission" date="2017-04" db="EMBL/GenBank/DDBJ databases">
        <title>Function of individual gut microbiota members based on whole genome sequencing of pure cultures obtained from chicken caecum.</title>
        <authorList>
            <person name="Medvecky M."/>
            <person name="Cejkova D."/>
            <person name="Polansky O."/>
            <person name="Karasova D."/>
            <person name="Kubasova T."/>
            <person name="Cizek A."/>
            <person name="Rychlik I."/>
        </authorList>
    </citation>
    <scope>NUCLEOTIDE SEQUENCE [LARGE SCALE GENOMIC DNA]</scope>
    <source>
        <strain evidence="3">An75</strain>
    </source>
</reference>
<dbReference type="Gene3D" id="2.40.50.230">
    <property type="entry name" value="Gp5 N-terminal domain"/>
    <property type="match status" value="1"/>
</dbReference>
<comment type="caution">
    <text evidence="2">The sequence shown here is derived from an EMBL/GenBank/DDBJ whole genome shotgun (WGS) entry which is preliminary data.</text>
</comment>
<dbReference type="InterPro" id="IPR006531">
    <property type="entry name" value="Gp5/Vgr_OB"/>
</dbReference>
<dbReference type="Pfam" id="PF04717">
    <property type="entry name" value="Phage_base_V"/>
    <property type="match status" value="1"/>
</dbReference>
<feature type="domain" description="Gp5/Type VI secretion system Vgr protein OB-fold" evidence="1">
    <location>
        <begin position="22"/>
        <end position="96"/>
    </location>
</feature>
<dbReference type="EMBL" id="NFHM01000015">
    <property type="protein sequence ID" value="OUN41846.1"/>
    <property type="molecule type" value="Genomic_DNA"/>
</dbReference>
<protein>
    <recommendedName>
        <fullName evidence="1">Gp5/Type VI secretion system Vgr protein OB-fold domain-containing protein</fullName>
    </recommendedName>
</protein>
<dbReference type="InterPro" id="IPR037026">
    <property type="entry name" value="Vgr_OB-fold_dom_sf"/>
</dbReference>
<evidence type="ECO:0000259" key="1">
    <source>
        <dbReference type="Pfam" id="PF04717"/>
    </source>
</evidence>
<dbReference type="SUPFAM" id="SSF69255">
    <property type="entry name" value="gp5 N-terminal domain-like"/>
    <property type="match status" value="1"/>
</dbReference>